<protein>
    <submittedName>
        <fullName evidence="1">Uncharacterized protein</fullName>
    </submittedName>
</protein>
<name>A0A7Y2H2R9_UNCEI</name>
<accession>A0A7Y2H2R9</accession>
<dbReference type="AlphaFoldDB" id="A0A7Y2H2R9"/>
<dbReference type="EMBL" id="JABDJR010000451">
    <property type="protein sequence ID" value="NNF07325.1"/>
    <property type="molecule type" value="Genomic_DNA"/>
</dbReference>
<gene>
    <name evidence="1" type="ORF">HKN21_11240</name>
</gene>
<evidence type="ECO:0000313" key="2">
    <source>
        <dbReference type="Proteomes" id="UP000547674"/>
    </source>
</evidence>
<sequence>YQQKKPWTLSAGDLELIPLAKRLTGTAANVQILGIDLKHTNLDSIEVRLDGDSLRVEVPRGKQLWLEHSDSWKPISKPRAQEKGPRRYGAFKDVFQNKVQFVVGTQGTKRENAWALARARYDAEYLWYQGNGSIDVLLDTMFDPESEPHRNVVLYGNEDTHEDWDALWRGSSVEVRSDQVRVGDKKLVGSDLAVFAVRPRPGSAKSLVGVISATGMTGFNLIEGRPYLAPGFAYPDFTVFRAREESLVEAAGFFKNDWSWDKQNVAWRE</sequence>
<feature type="non-terminal residue" evidence="1">
    <location>
        <position position="1"/>
    </location>
</feature>
<dbReference type="Proteomes" id="UP000547674">
    <property type="component" value="Unassembled WGS sequence"/>
</dbReference>
<reference evidence="1 2" key="1">
    <citation type="submission" date="2020-03" db="EMBL/GenBank/DDBJ databases">
        <title>Metabolic flexibility allows generalist bacteria to become dominant in a frequently disturbed ecosystem.</title>
        <authorList>
            <person name="Chen Y.-J."/>
            <person name="Leung P.M."/>
            <person name="Bay S.K."/>
            <person name="Hugenholtz P."/>
            <person name="Kessler A.J."/>
            <person name="Shelley G."/>
            <person name="Waite D.W."/>
            <person name="Cook P.L."/>
            <person name="Greening C."/>
        </authorList>
    </citation>
    <scope>NUCLEOTIDE SEQUENCE [LARGE SCALE GENOMIC DNA]</scope>
    <source>
        <strain evidence="1">SS_bin_28</strain>
    </source>
</reference>
<comment type="caution">
    <text evidence="1">The sequence shown here is derived from an EMBL/GenBank/DDBJ whole genome shotgun (WGS) entry which is preliminary data.</text>
</comment>
<proteinExistence type="predicted"/>
<organism evidence="1 2">
    <name type="scientific">Eiseniibacteriota bacterium</name>
    <dbReference type="NCBI Taxonomy" id="2212470"/>
    <lineage>
        <taxon>Bacteria</taxon>
        <taxon>Candidatus Eiseniibacteriota</taxon>
    </lineage>
</organism>
<evidence type="ECO:0000313" key="1">
    <source>
        <dbReference type="EMBL" id="NNF07325.1"/>
    </source>
</evidence>